<organism evidence="1 2">
    <name type="scientific">Dioscorea alata</name>
    <name type="common">Purple yam</name>
    <dbReference type="NCBI Taxonomy" id="55571"/>
    <lineage>
        <taxon>Eukaryota</taxon>
        <taxon>Viridiplantae</taxon>
        <taxon>Streptophyta</taxon>
        <taxon>Embryophyta</taxon>
        <taxon>Tracheophyta</taxon>
        <taxon>Spermatophyta</taxon>
        <taxon>Magnoliopsida</taxon>
        <taxon>Liliopsida</taxon>
        <taxon>Dioscoreales</taxon>
        <taxon>Dioscoreaceae</taxon>
        <taxon>Dioscorea</taxon>
    </lineage>
</organism>
<protein>
    <submittedName>
        <fullName evidence="1">Uncharacterized protein</fullName>
    </submittedName>
</protein>
<reference evidence="2" key="1">
    <citation type="journal article" date="2022" name="Nat. Commun.">
        <title>Chromosome evolution and the genetic basis of agronomically important traits in greater yam.</title>
        <authorList>
            <person name="Bredeson J.V."/>
            <person name="Lyons J.B."/>
            <person name="Oniyinde I.O."/>
            <person name="Okereke N.R."/>
            <person name="Kolade O."/>
            <person name="Nnabue I."/>
            <person name="Nwadili C.O."/>
            <person name="Hribova E."/>
            <person name="Parker M."/>
            <person name="Nwogha J."/>
            <person name="Shu S."/>
            <person name="Carlson J."/>
            <person name="Kariba R."/>
            <person name="Muthemba S."/>
            <person name="Knop K."/>
            <person name="Barton G.J."/>
            <person name="Sherwood A.V."/>
            <person name="Lopez-Montes A."/>
            <person name="Asiedu R."/>
            <person name="Jamnadass R."/>
            <person name="Muchugi A."/>
            <person name="Goodstein D."/>
            <person name="Egesi C.N."/>
            <person name="Featherston J."/>
            <person name="Asfaw A."/>
            <person name="Simpson G.G."/>
            <person name="Dolezel J."/>
            <person name="Hendre P.S."/>
            <person name="Van Deynze A."/>
            <person name="Kumar P.L."/>
            <person name="Obidiegwu J.E."/>
            <person name="Bhattacharjee R."/>
            <person name="Rokhsar D.S."/>
        </authorList>
    </citation>
    <scope>NUCLEOTIDE SEQUENCE [LARGE SCALE GENOMIC DNA]</scope>
    <source>
        <strain evidence="2">cv. TDa95/00328</strain>
    </source>
</reference>
<accession>A0ACB7UAH5</accession>
<dbReference type="Proteomes" id="UP000827976">
    <property type="component" value="Chromosome 17"/>
</dbReference>
<comment type="caution">
    <text evidence="1">The sequence shown here is derived from an EMBL/GenBank/DDBJ whole genome shotgun (WGS) entry which is preliminary data.</text>
</comment>
<name>A0ACB7UAH5_DIOAL</name>
<keyword evidence="2" id="KW-1185">Reference proteome</keyword>
<gene>
    <name evidence="1" type="ORF">IHE45_17G009400</name>
</gene>
<sequence>MDDGMTPVRLLLDKTRTLSLGRVPPCTTGIEPLNWLPNNALKLRFRYRSWCRRPNSGGTSPENLLRESSMLFRKLRLAMEGDMKPPRPNMERLIEIPFPIPTRHQVHLTKKYWIF</sequence>
<evidence type="ECO:0000313" key="1">
    <source>
        <dbReference type="EMBL" id="KAH7657250.1"/>
    </source>
</evidence>
<evidence type="ECO:0000313" key="2">
    <source>
        <dbReference type="Proteomes" id="UP000827976"/>
    </source>
</evidence>
<dbReference type="EMBL" id="CM037027">
    <property type="protein sequence ID" value="KAH7657250.1"/>
    <property type="molecule type" value="Genomic_DNA"/>
</dbReference>
<proteinExistence type="predicted"/>